<comment type="function">
    <text evidence="2">May be involved in the metabolism of insect hormones and in the breakdown of synthetic insecticides.</text>
</comment>
<dbReference type="InterPro" id="IPR036396">
    <property type="entry name" value="Cyt_P450_sf"/>
</dbReference>
<dbReference type="PRINTS" id="PR00465">
    <property type="entry name" value="EP450IV"/>
</dbReference>
<evidence type="ECO:0008006" key="16">
    <source>
        <dbReference type="Google" id="ProtNLM"/>
    </source>
</evidence>
<dbReference type="GO" id="GO:0005506">
    <property type="term" value="F:iron ion binding"/>
    <property type="evidence" value="ECO:0007669"/>
    <property type="project" value="InterPro"/>
</dbReference>
<dbReference type="GO" id="GO:0016705">
    <property type="term" value="F:oxidoreductase activity, acting on paired donors, with incorporation or reduction of molecular oxygen"/>
    <property type="evidence" value="ECO:0007669"/>
    <property type="project" value="InterPro"/>
</dbReference>
<evidence type="ECO:0000256" key="1">
    <source>
        <dbReference type="ARBA" id="ARBA00001971"/>
    </source>
</evidence>
<keyword evidence="9" id="KW-0492">Microsome</keyword>
<keyword evidence="13" id="KW-0472">Membrane</keyword>
<reference evidence="15" key="1">
    <citation type="journal article" date="2016" name="Sci. Rep.">
        <title>Molecular characterization of firefly nuptial gifts: a multi-omics approach sheds light on postcopulatory sexual selection.</title>
        <authorList>
            <person name="Al-Wathiqui N."/>
            <person name="Fallon T.R."/>
            <person name="South A."/>
            <person name="Weng J.K."/>
            <person name="Lewis S.M."/>
        </authorList>
    </citation>
    <scope>NUCLEOTIDE SEQUENCE</scope>
</reference>
<evidence type="ECO:0000256" key="11">
    <source>
        <dbReference type="ARBA" id="ARBA00023004"/>
    </source>
</evidence>
<dbReference type="GO" id="GO:0020037">
    <property type="term" value="F:heme binding"/>
    <property type="evidence" value="ECO:0007669"/>
    <property type="project" value="InterPro"/>
</dbReference>
<accession>A0A1Y1NM45</accession>
<dbReference type="InterPro" id="IPR002403">
    <property type="entry name" value="Cyt_P450_E_grp-IV"/>
</dbReference>
<dbReference type="FunFam" id="1.10.630.10:FF:000042">
    <property type="entry name" value="Cytochrome P450"/>
    <property type="match status" value="1"/>
</dbReference>
<evidence type="ECO:0000256" key="13">
    <source>
        <dbReference type="ARBA" id="ARBA00023136"/>
    </source>
</evidence>
<dbReference type="GO" id="GO:0004497">
    <property type="term" value="F:monooxygenase activity"/>
    <property type="evidence" value="ECO:0007669"/>
    <property type="project" value="UniProtKB-KW"/>
</dbReference>
<dbReference type="GO" id="GO:0005789">
    <property type="term" value="C:endoplasmic reticulum membrane"/>
    <property type="evidence" value="ECO:0007669"/>
    <property type="project" value="UniProtKB-SubCell"/>
</dbReference>
<sequence>MAVILAYLCLSVVVMLLVLLTFLLSYSVVAHRYWKSNGVFSLEPQLFFGNAKSVVLQKEGMGMGMKHFYDTLKRNGLAFGGYYFLTRPILVLADMKLIKDVLTTDFSHFVDHPFYIDEEKDPLSANLYSLQGEKWKTRRSKLAPAFSAGRLKIMFETIAKCCNQLTVVIDESAGRGNAIDIMDIIANMGVDMIGSCAFGLDCNSFKNTNNKFKHFGLQFLHNTSKWRAFVFMLLFMFPDLSKKLKLTLNNKEMTDFFLQLVRDVAQHREENNISRKDFMHSLLQIKNNVEISETSLGSVMPSVRQEEDGATIAEIAGHCFSFFVAGFEPFSTTTSFCLYELSLNTTLQDNLRKEINSVLDAHEGKLTYDAVMDMGLLDRCLKETLRKHSPATSHIRLCTKPYKIPNSNLTLPIGTTVLIPAYGLHMDPKYYPNPEIFDPDRFSEENLAKRPAESWMPFGLGPRQCVSYLFGLLEMKAGLVTLLKRYRFSLHPSTKTPITMCPKNPVMYPSSTIYLSAEKISII</sequence>
<dbReference type="Pfam" id="PF00067">
    <property type="entry name" value="p450"/>
    <property type="match status" value="1"/>
</dbReference>
<comment type="subcellular location">
    <subcellularLocation>
        <location evidence="4">Endoplasmic reticulum membrane</location>
        <topology evidence="4">Peripheral membrane protein</topology>
    </subcellularLocation>
    <subcellularLocation>
        <location evidence="3">Microsome membrane</location>
        <topology evidence="3">Peripheral membrane protein</topology>
    </subcellularLocation>
</comment>
<dbReference type="CDD" id="cd11056">
    <property type="entry name" value="CYP6-like"/>
    <property type="match status" value="1"/>
</dbReference>
<evidence type="ECO:0000313" key="15">
    <source>
        <dbReference type="EMBL" id="JAV96947.1"/>
    </source>
</evidence>
<keyword evidence="12" id="KW-0503">Monooxygenase</keyword>
<evidence type="ECO:0000256" key="7">
    <source>
        <dbReference type="ARBA" id="ARBA00022723"/>
    </source>
</evidence>
<name>A0A1Y1NM45_PHOPY</name>
<keyword evidence="11 14" id="KW-0408">Iron</keyword>
<evidence type="ECO:0000256" key="5">
    <source>
        <dbReference type="ARBA" id="ARBA00010617"/>
    </source>
</evidence>
<evidence type="ECO:0000256" key="8">
    <source>
        <dbReference type="ARBA" id="ARBA00022824"/>
    </source>
</evidence>
<keyword evidence="10" id="KW-0560">Oxidoreductase</keyword>
<evidence type="ECO:0000256" key="3">
    <source>
        <dbReference type="ARBA" id="ARBA00004174"/>
    </source>
</evidence>
<evidence type="ECO:0000256" key="9">
    <source>
        <dbReference type="ARBA" id="ARBA00022848"/>
    </source>
</evidence>
<proteinExistence type="inferred from homology"/>
<dbReference type="PANTHER" id="PTHR24292">
    <property type="entry name" value="CYTOCHROME P450"/>
    <property type="match status" value="1"/>
</dbReference>
<dbReference type="PANTHER" id="PTHR24292:SF100">
    <property type="entry name" value="CYTOCHROME P450 6A16, ISOFORM B-RELATED"/>
    <property type="match status" value="1"/>
</dbReference>
<evidence type="ECO:0000256" key="6">
    <source>
        <dbReference type="ARBA" id="ARBA00022617"/>
    </source>
</evidence>
<evidence type="ECO:0000256" key="14">
    <source>
        <dbReference type="PIRSR" id="PIRSR602403-1"/>
    </source>
</evidence>
<keyword evidence="8" id="KW-0256">Endoplasmic reticulum</keyword>
<dbReference type="InterPro" id="IPR050476">
    <property type="entry name" value="Insect_CytP450_Detox"/>
</dbReference>
<dbReference type="Gene3D" id="1.10.630.10">
    <property type="entry name" value="Cytochrome P450"/>
    <property type="match status" value="1"/>
</dbReference>
<dbReference type="AlphaFoldDB" id="A0A1Y1NM45"/>
<feature type="binding site" description="axial binding residue" evidence="14">
    <location>
        <position position="465"/>
    </location>
    <ligand>
        <name>heme</name>
        <dbReference type="ChEBI" id="CHEBI:30413"/>
    </ligand>
    <ligandPart>
        <name>Fe</name>
        <dbReference type="ChEBI" id="CHEBI:18248"/>
    </ligandPart>
</feature>
<dbReference type="InterPro" id="IPR001128">
    <property type="entry name" value="Cyt_P450"/>
</dbReference>
<evidence type="ECO:0000256" key="12">
    <source>
        <dbReference type="ARBA" id="ARBA00023033"/>
    </source>
</evidence>
<protein>
    <recommendedName>
        <fullName evidence="16">Cytochrome P450</fullName>
    </recommendedName>
</protein>
<keyword evidence="6 14" id="KW-0349">Heme</keyword>
<evidence type="ECO:0000256" key="4">
    <source>
        <dbReference type="ARBA" id="ARBA00004406"/>
    </source>
</evidence>
<dbReference type="EMBL" id="GEZM01003062">
    <property type="protein sequence ID" value="JAV96947.1"/>
    <property type="molecule type" value="Transcribed_RNA"/>
</dbReference>
<comment type="cofactor">
    <cofactor evidence="1 14">
        <name>heme</name>
        <dbReference type="ChEBI" id="CHEBI:30413"/>
    </cofactor>
</comment>
<evidence type="ECO:0000256" key="2">
    <source>
        <dbReference type="ARBA" id="ARBA00003690"/>
    </source>
</evidence>
<evidence type="ECO:0000256" key="10">
    <source>
        <dbReference type="ARBA" id="ARBA00023002"/>
    </source>
</evidence>
<keyword evidence="7 14" id="KW-0479">Metal-binding</keyword>
<comment type="similarity">
    <text evidence="5">Belongs to the cytochrome P450 family.</text>
</comment>
<organism evidence="15">
    <name type="scientific">Photinus pyralis</name>
    <name type="common">Common eastern firefly</name>
    <name type="synonym">Lampyris pyralis</name>
    <dbReference type="NCBI Taxonomy" id="7054"/>
    <lineage>
        <taxon>Eukaryota</taxon>
        <taxon>Metazoa</taxon>
        <taxon>Ecdysozoa</taxon>
        <taxon>Arthropoda</taxon>
        <taxon>Hexapoda</taxon>
        <taxon>Insecta</taxon>
        <taxon>Pterygota</taxon>
        <taxon>Neoptera</taxon>
        <taxon>Endopterygota</taxon>
        <taxon>Coleoptera</taxon>
        <taxon>Polyphaga</taxon>
        <taxon>Elateriformia</taxon>
        <taxon>Elateroidea</taxon>
        <taxon>Lampyridae</taxon>
        <taxon>Lampyrinae</taxon>
        <taxon>Photinus</taxon>
    </lineage>
</organism>
<dbReference type="PRINTS" id="PR00385">
    <property type="entry name" value="P450"/>
</dbReference>
<dbReference type="SUPFAM" id="SSF48264">
    <property type="entry name" value="Cytochrome P450"/>
    <property type="match status" value="1"/>
</dbReference>